<keyword evidence="2" id="KW-0813">Transport</keyword>
<feature type="domain" description="PhoU" evidence="3">
    <location>
        <begin position="18"/>
        <end position="104"/>
    </location>
</feature>
<evidence type="ECO:0000259" key="3">
    <source>
        <dbReference type="Pfam" id="PF01895"/>
    </source>
</evidence>
<dbReference type="Gene3D" id="1.20.58.220">
    <property type="entry name" value="Phosphate transport system protein phou homolog 2, domain 2"/>
    <property type="match status" value="1"/>
</dbReference>
<gene>
    <name evidence="4" type="primary">phoU</name>
    <name evidence="4" type="ORF">HFP15_02945</name>
</gene>
<dbReference type="PANTHER" id="PTHR42930:SF3">
    <property type="entry name" value="PHOSPHATE-SPECIFIC TRANSPORT SYSTEM ACCESSORY PROTEIN PHOU"/>
    <property type="match status" value="1"/>
</dbReference>
<comment type="function">
    <text evidence="2">Plays a role in the regulation of phosphate uptake.</text>
</comment>
<evidence type="ECO:0000256" key="2">
    <source>
        <dbReference type="PIRNR" id="PIRNR003107"/>
    </source>
</evidence>
<dbReference type="Pfam" id="PF01895">
    <property type="entry name" value="PhoU"/>
    <property type="match status" value="2"/>
</dbReference>
<sequence length="217" mass="23763">MRTAYHEELARFHDRLGDLAGLAEGAIRQATQAVLDNDIDAARKLSAEEETISRLHRLLDADAVTLIARQQPVASELRTIVAGLRMSGDLDRMGALARHIAEIVQRRHPRAVVPEPLRALVAEMGETAQRMAAMARAAMASRDPAAAAELDRQDNEMDRLETTLAQRVIECTPPVEPATAMDLALIGRFYERFGDHAVALAARVAYLVGPVQEDLTV</sequence>
<organism evidence="4 5">
    <name type="scientific">Amycolatopsis acididurans</name>
    <dbReference type="NCBI Taxonomy" id="2724524"/>
    <lineage>
        <taxon>Bacteria</taxon>
        <taxon>Bacillati</taxon>
        <taxon>Actinomycetota</taxon>
        <taxon>Actinomycetes</taxon>
        <taxon>Pseudonocardiales</taxon>
        <taxon>Pseudonocardiaceae</taxon>
        <taxon>Amycolatopsis</taxon>
    </lineage>
</organism>
<proteinExistence type="inferred from homology"/>
<dbReference type="EMBL" id="JAAXLS010000001">
    <property type="protein sequence ID" value="NKQ51834.1"/>
    <property type="molecule type" value="Genomic_DNA"/>
</dbReference>
<dbReference type="SUPFAM" id="SSF109755">
    <property type="entry name" value="PhoU-like"/>
    <property type="match status" value="1"/>
</dbReference>
<dbReference type="PANTHER" id="PTHR42930">
    <property type="entry name" value="PHOSPHATE-SPECIFIC TRANSPORT SYSTEM ACCESSORY PROTEIN PHOU"/>
    <property type="match status" value="1"/>
</dbReference>
<feature type="domain" description="PhoU" evidence="3">
    <location>
        <begin position="122"/>
        <end position="204"/>
    </location>
</feature>
<accession>A0ABX1IYL9</accession>
<keyword evidence="1 2" id="KW-0592">Phosphate transport</keyword>
<dbReference type="InterPro" id="IPR026022">
    <property type="entry name" value="PhoU_dom"/>
</dbReference>
<evidence type="ECO:0000313" key="5">
    <source>
        <dbReference type="Proteomes" id="UP000715441"/>
    </source>
</evidence>
<keyword evidence="2" id="KW-0963">Cytoplasm</keyword>
<evidence type="ECO:0000256" key="1">
    <source>
        <dbReference type="ARBA" id="ARBA00022592"/>
    </source>
</evidence>
<name>A0ABX1IYL9_9PSEU</name>
<dbReference type="RefSeq" id="WP_168511031.1">
    <property type="nucleotide sequence ID" value="NZ_JAAXLS010000001.1"/>
</dbReference>
<dbReference type="Proteomes" id="UP000715441">
    <property type="component" value="Unassembled WGS sequence"/>
</dbReference>
<comment type="subcellular location">
    <subcellularLocation>
        <location evidence="2">Cytoplasm</location>
    </subcellularLocation>
</comment>
<protein>
    <recommendedName>
        <fullName evidence="2">Phosphate-specific transport system accessory protein PhoU</fullName>
    </recommendedName>
</protein>
<reference evidence="4 5" key="1">
    <citation type="submission" date="2020-04" db="EMBL/GenBank/DDBJ databases">
        <title>Novel species.</title>
        <authorList>
            <person name="Teo W.F.A."/>
            <person name="Lipun K."/>
            <person name="Srisuk N."/>
            <person name="Duangmal K."/>
        </authorList>
    </citation>
    <scope>NUCLEOTIDE SEQUENCE [LARGE SCALE GENOMIC DNA]</scope>
    <source>
        <strain evidence="4 5">K13G38</strain>
    </source>
</reference>
<dbReference type="InterPro" id="IPR038078">
    <property type="entry name" value="PhoU-like_sf"/>
</dbReference>
<dbReference type="PIRSF" id="PIRSF003107">
    <property type="entry name" value="PhoU"/>
    <property type="match status" value="1"/>
</dbReference>
<keyword evidence="5" id="KW-1185">Reference proteome</keyword>
<dbReference type="InterPro" id="IPR028366">
    <property type="entry name" value="PhoU"/>
</dbReference>
<comment type="subunit">
    <text evidence="2">Homodimer.</text>
</comment>
<comment type="caution">
    <text evidence="4">The sequence shown here is derived from an EMBL/GenBank/DDBJ whole genome shotgun (WGS) entry which is preliminary data.</text>
</comment>
<evidence type="ECO:0000313" key="4">
    <source>
        <dbReference type="EMBL" id="NKQ51834.1"/>
    </source>
</evidence>
<dbReference type="NCBIfam" id="TIGR02135">
    <property type="entry name" value="phoU_full"/>
    <property type="match status" value="1"/>
</dbReference>
<comment type="similarity">
    <text evidence="2">Belongs to the PhoU family.</text>
</comment>